<gene>
    <name evidence="2" type="ORF">MERR_LOCUS26088</name>
</gene>
<evidence type="ECO:0000256" key="1">
    <source>
        <dbReference type="SAM" id="MobiDB-lite"/>
    </source>
</evidence>
<evidence type="ECO:0000313" key="3">
    <source>
        <dbReference type="Proteomes" id="UP000467841"/>
    </source>
</evidence>
<comment type="caution">
    <text evidence="2">The sequence shown here is derived from an EMBL/GenBank/DDBJ whole genome shotgun (WGS) entry which is preliminary data.</text>
</comment>
<proteinExistence type="predicted"/>
<dbReference type="EMBL" id="CACVBM020001199">
    <property type="protein sequence ID" value="CAA7038853.1"/>
    <property type="molecule type" value="Genomic_DNA"/>
</dbReference>
<evidence type="ECO:0000313" key="2">
    <source>
        <dbReference type="EMBL" id="CAA7038853.1"/>
    </source>
</evidence>
<protein>
    <submittedName>
        <fullName evidence="2">Uncharacterized protein</fullName>
    </submittedName>
</protein>
<dbReference type="Proteomes" id="UP000467841">
    <property type="component" value="Unassembled WGS sequence"/>
</dbReference>
<sequence>MTYRELIRRVKSRLNIVDPNIAVKLAYQYPDWLVIDDVDGSTPEYITDDQEVDVFIEMRRNIEEVNLCVTISKTISGITTTANGARKRVTTDARVPIDPPCAGEEDGMEVEAEWLGFAMSETPLTSGITIREPEPVIRLASPVPSGKDKGKGVALYVDSDTDGDEEDVVVPQFRPAREAMDADGDRSVPVRRQLFPDALEFAEGTTSESGHDEEGETNYVPQGDLPTWGRFEQALHEMLTDVSQDPTLFGRDAPPVFERALNCKFTISLML</sequence>
<keyword evidence="3" id="KW-1185">Reference proteome</keyword>
<dbReference type="OrthoDB" id="1112554at2759"/>
<feature type="region of interest" description="Disordered" evidence="1">
    <location>
        <begin position="203"/>
        <end position="223"/>
    </location>
</feature>
<reference evidence="2" key="1">
    <citation type="submission" date="2020-01" db="EMBL/GenBank/DDBJ databases">
        <authorList>
            <person name="Mishra B."/>
        </authorList>
    </citation>
    <scope>NUCLEOTIDE SEQUENCE [LARGE SCALE GENOMIC DNA]</scope>
</reference>
<name>A0A6D2JG05_9BRAS</name>
<organism evidence="2 3">
    <name type="scientific">Microthlaspi erraticum</name>
    <dbReference type="NCBI Taxonomy" id="1685480"/>
    <lineage>
        <taxon>Eukaryota</taxon>
        <taxon>Viridiplantae</taxon>
        <taxon>Streptophyta</taxon>
        <taxon>Embryophyta</taxon>
        <taxon>Tracheophyta</taxon>
        <taxon>Spermatophyta</taxon>
        <taxon>Magnoliopsida</taxon>
        <taxon>eudicotyledons</taxon>
        <taxon>Gunneridae</taxon>
        <taxon>Pentapetalae</taxon>
        <taxon>rosids</taxon>
        <taxon>malvids</taxon>
        <taxon>Brassicales</taxon>
        <taxon>Brassicaceae</taxon>
        <taxon>Coluteocarpeae</taxon>
        <taxon>Microthlaspi</taxon>
    </lineage>
</organism>
<dbReference type="AlphaFoldDB" id="A0A6D2JG05"/>
<accession>A0A6D2JG05</accession>